<sequence>MNNNPVGWFEIYVQDIERAKRFYESVFQTKLEQLNSPAGMPVELWSFPMMKGQMGASGALVKMADGPSGGNAVLVYFSCADCAVEAARAAPAGGQLIREKMSIGPYGFIALIRDTEGNMIGLHSMQ</sequence>
<dbReference type="Gene3D" id="3.10.180.10">
    <property type="entry name" value="2,3-Dihydroxybiphenyl 1,2-Dioxygenase, domain 1"/>
    <property type="match status" value="1"/>
</dbReference>
<dbReference type="InterPro" id="IPR052164">
    <property type="entry name" value="Anthracycline_SecMetBiosynth"/>
</dbReference>
<organism evidence="2 3">
    <name type="scientific">Nitrosomonas oligotropha</name>
    <dbReference type="NCBI Taxonomy" id="42354"/>
    <lineage>
        <taxon>Bacteria</taxon>
        <taxon>Pseudomonadati</taxon>
        <taxon>Pseudomonadota</taxon>
        <taxon>Betaproteobacteria</taxon>
        <taxon>Nitrosomonadales</taxon>
        <taxon>Nitrosomonadaceae</taxon>
        <taxon>Nitrosomonas</taxon>
    </lineage>
</organism>
<reference evidence="2 3" key="1">
    <citation type="submission" date="2018-09" db="EMBL/GenBank/DDBJ databases">
        <title>Metagenome Assembled Genomes from an Advanced Water Purification Facility.</title>
        <authorList>
            <person name="Stamps B.W."/>
            <person name="Spear J.R."/>
        </authorList>
    </citation>
    <scope>NUCLEOTIDE SEQUENCE [LARGE SCALE GENOMIC DNA]</scope>
    <source>
        <strain evidence="2">Bin_54_1</strain>
    </source>
</reference>
<dbReference type="CDD" id="cd07247">
    <property type="entry name" value="SgaA_N_like"/>
    <property type="match status" value="1"/>
</dbReference>
<evidence type="ECO:0000313" key="2">
    <source>
        <dbReference type="EMBL" id="TXI28781.1"/>
    </source>
</evidence>
<name>A0A5C7VTM2_9PROT</name>
<protein>
    <submittedName>
        <fullName evidence="2">VOC family protein</fullName>
    </submittedName>
</protein>
<dbReference type="PANTHER" id="PTHR33993">
    <property type="entry name" value="GLYOXALASE-RELATED"/>
    <property type="match status" value="1"/>
</dbReference>
<dbReference type="EMBL" id="SSFX01000042">
    <property type="protein sequence ID" value="TXI28781.1"/>
    <property type="molecule type" value="Genomic_DNA"/>
</dbReference>
<dbReference type="SUPFAM" id="SSF54593">
    <property type="entry name" value="Glyoxalase/Bleomycin resistance protein/Dihydroxybiphenyl dioxygenase"/>
    <property type="match status" value="1"/>
</dbReference>
<accession>A0A5C7VTM2</accession>
<dbReference type="InterPro" id="IPR037523">
    <property type="entry name" value="VOC_core"/>
</dbReference>
<dbReference type="InterPro" id="IPR029068">
    <property type="entry name" value="Glyas_Bleomycin-R_OHBP_Dase"/>
</dbReference>
<dbReference type="AlphaFoldDB" id="A0A5C7VTM2"/>
<comment type="caution">
    <text evidence="2">The sequence shown here is derived from an EMBL/GenBank/DDBJ whole genome shotgun (WGS) entry which is preliminary data.</text>
</comment>
<dbReference type="Proteomes" id="UP000321055">
    <property type="component" value="Unassembled WGS sequence"/>
</dbReference>
<proteinExistence type="predicted"/>
<gene>
    <name evidence="2" type="ORF">E6Q60_06370</name>
</gene>
<dbReference type="PROSITE" id="PS51819">
    <property type="entry name" value="VOC"/>
    <property type="match status" value="1"/>
</dbReference>
<feature type="domain" description="VOC" evidence="1">
    <location>
        <begin position="5"/>
        <end position="125"/>
    </location>
</feature>
<evidence type="ECO:0000313" key="3">
    <source>
        <dbReference type="Proteomes" id="UP000321055"/>
    </source>
</evidence>
<dbReference type="PANTHER" id="PTHR33993:SF2">
    <property type="entry name" value="VOC DOMAIN-CONTAINING PROTEIN"/>
    <property type="match status" value="1"/>
</dbReference>
<evidence type="ECO:0000259" key="1">
    <source>
        <dbReference type="PROSITE" id="PS51819"/>
    </source>
</evidence>
<dbReference type="InterPro" id="IPR004360">
    <property type="entry name" value="Glyas_Fos-R_dOase_dom"/>
</dbReference>
<dbReference type="Pfam" id="PF00903">
    <property type="entry name" value="Glyoxalase"/>
    <property type="match status" value="1"/>
</dbReference>